<protein>
    <submittedName>
        <fullName evidence="2">Helix-turn-helix domain-containing protein</fullName>
    </submittedName>
</protein>
<dbReference type="Proteomes" id="UP000669317">
    <property type="component" value="Unassembled WGS sequence"/>
</dbReference>
<dbReference type="Pfam" id="PF01381">
    <property type="entry name" value="HTH_3"/>
    <property type="match status" value="1"/>
</dbReference>
<dbReference type="InterPro" id="IPR010982">
    <property type="entry name" value="Lambda_DNA-bd_dom_sf"/>
</dbReference>
<organism evidence="2 3">
    <name type="scientific">Bradyrhizobium vignae</name>
    <dbReference type="NCBI Taxonomy" id="1549949"/>
    <lineage>
        <taxon>Bacteria</taxon>
        <taxon>Pseudomonadati</taxon>
        <taxon>Pseudomonadota</taxon>
        <taxon>Alphaproteobacteria</taxon>
        <taxon>Hyphomicrobiales</taxon>
        <taxon>Nitrobacteraceae</taxon>
        <taxon>Bradyrhizobium</taxon>
    </lineage>
</organism>
<dbReference type="Gene3D" id="1.10.260.40">
    <property type="entry name" value="lambda repressor-like DNA-binding domains"/>
    <property type="match status" value="1"/>
</dbReference>
<evidence type="ECO:0000259" key="1">
    <source>
        <dbReference type="PROSITE" id="PS50943"/>
    </source>
</evidence>
<evidence type="ECO:0000313" key="2">
    <source>
        <dbReference type="EMBL" id="MBP0111686.1"/>
    </source>
</evidence>
<dbReference type="PROSITE" id="PS50943">
    <property type="entry name" value="HTH_CROC1"/>
    <property type="match status" value="1"/>
</dbReference>
<dbReference type="SUPFAM" id="SSF47413">
    <property type="entry name" value="lambda repressor-like DNA-binding domains"/>
    <property type="match status" value="1"/>
</dbReference>
<dbReference type="InterPro" id="IPR001387">
    <property type="entry name" value="Cro/C1-type_HTH"/>
</dbReference>
<proteinExistence type="predicted"/>
<feature type="domain" description="HTH cro/C1-type" evidence="1">
    <location>
        <begin position="35"/>
        <end position="79"/>
    </location>
</feature>
<accession>A0ABS3ZU42</accession>
<dbReference type="SMART" id="SM00530">
    <property type="entry name" value="HTH_XRE"/>
    <property type="match status" value="1"/>
</dbReference>
<dbReference type="EMBL" id="JAGIKT010000021">
    <property type="protein sequence ID" value="MBP0111686.1"/>
    <property type="molecule type" value="Genomic_DNA"/>
</dbReference>
<dbReference type="RefSeq" id="WP_122405486.1">
    <property type="nucleotide sequence ID" value="NZ_JAGIKT010000021.1"/>
</dbReference>
<evidence type="ECO:0000313" key="3">
    <source>
        <dbReference type="Proteomes" id="UP000669317"/>
    </source>
</evidence>
<dbReference type="CDD" id="cd00093">
    <property type="entry name" value="HTH_XRE"/>
    <property type="match status" value="1"/>
</dbReference>
<sequence length="90" mass="10060">MLEEVVEFAGEALPGGNAEPPCSETEFLLELGDRVRRSRMHCRMSRRELARRSGISERYIAQIESGKGNVSIVLLLRLALAIHRSQRPAA</sequence>
<name>A0ABS3ZU42_9BRAD</name>
<gene>
    <name evidence="2" type="ORF">JWS04_11445</name>
</gene>
<comment type="caution">
    <text evidence="2">The sequence shown here is derived from an EMBL/GenBank/DDBJ whole genome shotgun (WGS) entry which is preliminary data.</text>
</comment>
<keyword evidence="3" id="KW-1185">Reference proteome</keyword>
<reference evidence="2 3" key="1">
    <citation type="submission" date="2021-03" db="EMBL/GenBank/DDBJ databases">
        <title>Genome Sequence of Bradyrhizobium vignae strain ISRA400.</title>
        <authorList>
            <person name="Tisa L.S."/>
            <person name="Svistoonoff S."/>
            <person name="Hocher V."/>
            <person name="Fall S."/>
            <person name="Zaiya A."/>
            <person name="Naing D."/>
            <person name="Niang N."/>
            <person name="Diouf A."/>
            <person name="Dasylva M.C."/>
            <person name="Toure O."/>
            <person name="Gueye M."/>
            <person name="Gully D."/>
            <person name="Tisseyre P."/>
            <person name="Simpson S."/>
            <person name="Morris K."/>
            <person name="Thomas W.K."/>
        </authorList>
    </citation>
    <scope>NUCLEOTIDE SEQUENCE [LARGE SCALE GENOMIC DNA]</scope>
    <source>
        <strain evidence="2 3">ISRA400</strain>
    </source>
</reference>